<dbReference type="Proteomes" id="UP000092093">
    <property type="component" value="Unassembled WGS sequence"/>
</dbReference>
<sequence>MTDNIINNIFLDSNLWIYLYAKNPPEKSQQVAEIIKNNYSSLLVSTQVLGELFHVLTRKKFTSKTDAITIISDIMNTFSIQAINTTEVIQALEINAKYNYSYWDSLIIATALLSDCSIIYSEDMQHNQLIENKVRIINPFV</sequence>
<dbReference type="InterPro" id="IPR002716">
    <property type="entry name" value="PIN_dom"/>
</dbReference>
<evidence type="ECO:0000259" key="1">
    <source>
        <dbReference type="Pfam" id="PF01850"/>
    </source>
</evidence>
<dbReference type="PANTHER" id="PTHR38826">
    <property type="entry name" value="RIBONUCLEASE VAPC13"/>
    <property type="match status" value="1"/>
</dbReference>
<dbReference type="SUPFAM" id="SSF88723">
    <property type="entry name" value="PIN domain-like"/>
    <property type="match status" value="1"/>
</dbReference>
<protein>
    <recommendedName>
        <fullName evidence="1">PIN domain-containing protein</fullName>
    </recommendedName>
</protein>
<dbReference type="PANTHER" id="PTHR38826:SF5">
    <property type="entry name" value="RIBONUCLEASE VAPC13"/>
    <property type="match status" value="1"/>
</dbReference>
<evidence type="ECO:0000313" key="3">
    <source>
        <dbReference type="Proteomes" id="UP000092093"/>
    </source>
</evidence>
<dbReference type="AlphaFoldDB" id="A0A1B7WZS8"/>
<dbReference type="InterPro" id="IPR029060">
    <property type="entry name" value="PIN-like_dom_sf"/>
</dbReference>
<comment type="caution">
    <text evidence="2">The sequence shown here is derived from an EMBL/GenBank/DDBJ whole genome shotgun (WGS) entry which is preliminary data.</text>
</comment>
<accession>A0A1B7WZS8</accession>
<dbReference type="PATRIC" id="fig|1710896.3.peg.3437"/>
<evidence type="ECO:0000313" key="2">
    <source>
        <dbReference type="EMBL" id="OBQ42627.1"/>
    </source>
</evidence>
<dbReference type="Pfam" id="PF01850">
    <property type="entry name" value="PIN"/>
    <property type="match status" value="1"/>
</dbReference>
<dbReference type="EMBL" id="LJOW01000095">
    <property type="protein sequence ID" value="OBQ42627.1"/>
    <property type="molecule type" value="Genomic_DNA"/>
</dbReference>
<dbReference type="InterPro" id="IPR052106">
    <property type="entry name" value="PINc/VapC_TA"/>
</dbReference>
<organism evidence="2 3">
    <name type="scientific">Aphanizomenon flos-aquae WA102</name>
    <dbReference type="NCBI Taxonomy" id="1710896"/>
    <lineage>
        <taxon>Bacteria</taxon>
        <taxon>Bacillati</taxon>
        <taxon>Cyanobacteriota</taxon>
        <taxon>Cyanophyceae</taxon>
        <taxon>Nostocales</taxon>
        <taxon>Aphanizomenonaceae</taxon>
        <taxon>Aphanizomenon</taxon>
    </lineage>
</organism>
<reference evidence="2 3" key="1">
    <citation type="submission" date="2015-09" db="EMBL/GenBank/DDBJ databases">
        <title>Aphanizomenon flos-aquae WA102.</title>
        <authorList>
            <person name="Driscoll C."/>
        </authorList>
    </citation>
    <scope>NUCLEOTIDE SEQUENCE [LARGE SCALE GENOMIC DNA]</scope>
    <source>
        <strain evidence="2">WA102</strain>
    </source>
</reference>
<name>A0A1B7WZS8_APHFL</name>
<gene>
    <name evidence="2" type="ORF">AN484_16785</name>
</gene>
<dbReference type="CDD" id="cd18692">
    <property type="entry name" value="PIN_VapC-like"/>
    <property type="match status" value="1"/>
</dbReference>
<dbReference type="Gene3D" id="3.40.50.1010">
    <property type="entry name" value="5'-nuclease"/>
    <property type="match status" value="1"/>
</dbReference>
<proteinExistence type="predicted"/>
<feature type="domain" description="PIN" evidence="1">
    <location>
        <begin position="9"/>
        <end position="125"/>
    </location>
</feature>